<dbReference type="PROSITE" id="PS50109">
    <property type="entry name" value="HIS_KIN"/>
    <property type="match status" value="1"/>
</dbReference>
<dbReference type="SUPFAM" id="SSF47384">
    <property type="entry name" value="Homodimeric domain of signal transducing histidine kinase"/>
    <property type="match status" value="1"/>
</dbReference>
<keyword evidence="10" id="KW-0418">Kinase</keyword>
<feature type="modified residue" description="4-aspartylphosphate" evidence="16">
    <location>
        <position position="730"/>
    </location>
</feature>
<dbReference type="GO" id="GO:0005524">
    <property type="term" value="F:ATP binding"/>
    <property type="evidence" value="ECO:0007669"/>
    <property type="project" value="UniProtKB-KW"/>
</dbReference>
<dbReference type="CDD" id="cd00082">
    <property type="entry name" value="HisKA"/>
    <property type="match status" value="1"/>
</dbReference>
<dbReference type="Gene3D" id="6.10.340.10">
    <property type="match status" value="1"/>
</dbReference>
<dbReference type="CDD" id="cd17546">
    <property type="entry name" value="REC_hyHK_CKI1_RcsC-like"/>
    <property type="match status" value="1"/>
</dbReference>
<dbReference type="Pfam" id="PF00072">
    <property type="entry name" value="Response_reg"/>
    <property type="match status" value="1"/>
</dbReference>
<dbReference type="CDD" id="cd16922">
    <property type="entry name" value="HATPase_EvgS-ArcB-TorS-like"/>
    <property type="match status" value="1"/>
</dbReference>
<dbReference type="InterPro" id="IPR005467">
    <property type="entry name" value="His_kinase_dom"/>
</dbReference>
<dbReference type="InterPro" id="IPR003594">
    <property type="entry name" value="HATPase_dom"/>
</dbReference>
<dbReference type="InterPro" id="IPR036641">
    <property type="entry name" value="HPT_dom_sf"/>
</dbReference>
<dbReference type="SUPFAM" id="SSF55874">
    <property type="entry name" value="ATPase domain of HSP90 chaperone/DNA topoisomerase II/histidine kinase"/>
    <property type="match status" value="1"/>
</dbReference>
<dbReference type="InterPro" id="IPR004358">
    <property type="entry name" value="Sig_transdc_His_kin-like_C"/>
</dbReference>
<evidence type="ECO:0000256" key="6">
    <source>
        <dbReference type="ARBA" id="ARBA00022553"/>
    </source>
</evidence>
<dbReference type="SUPFAM" id="SSF47226">
    <property type="entry name" value="Histidine-containing phosphotransfer domain, HPT domain"/>
    <property type="match status" value="1"/>
</dbReference>
<dbReference type="Pfam" id="PF09984">
    <property type="entry name" value="sCache_4"/>
    <property type="match status" value="1"/>
</dbReference>
<evidence type="ECO:0000256" key="12">
    <source>
        <dbReference type="ARBA" id="ARBA00022989"/>
    </source>
</evidence>
<dbReference type="GO" id="GO:0000155">
    <property type="term" value="F:phosphorelay sensor kinase activity"/>
    <property type="evidence" value="ECO:0007669"/>
    <property type="project" value="InterPro"/>
</dbReference>
<keyword evidence="24" id="KW-1185">Reference proteome</keyword>
<dbReference type="AlphaFoldDB" id="A0A081KBS4"/>
<keyword evidence="8 18" id="KW-0812">Transmembrane</keyword>
<feature type="modified residue" description="Phosphohistidine" evidence="15">
    <location>
        <position position="882"/>
    </location>
</feature>
<feature type="domain" description="HAMP" evidence="21">
    <location>
        <begin position="184"/>
        <end position="236"/>
    </location>
</feature>
<keyword evidence="14 18" id="KW-0472">Membrane</keyword>
<dbReference type="CDD" id="cd00088">
    <property type="entry name" value="HPT"/>
    <property type="match status" value="1"/>
</dbReference>
<dbReference type="eggNOG" id="COG2205">
    <property type="taxonomic scope" value="Bacteria"/>
</dbReference>
<dbReference type="InterPro" id="IPR003661">
    <property type="entry name" value="HisK_dim/P_dom"/>
</dbReference>
<dbReference type="SMART" id="SM00304">
    <property type="entry name" value="HAMP"/>
    <property type="match status" value="1"/>
</dbReference>
<reference evidence="23 24" key="1">
    <citation type="submission" date="2014-06" db="EMBL/GenBank/DDBJ databases">
        <title>Whole Genome Sequences of Three Symbiotic Endozoicomonas Bacteria.</title>
        <authorList>
            <person name="Neave M.J."/>
            <person name="Apprill A."/>
            <person name="Voolstra C.R."/>
        </authorList>
    </citation>
    <scope>NUCLEOTIDE SEQUENCE [LARGE SCALE GENOMIC DNA]</scope>
    <source>
        <strain evidence="23 24">DSM 22380</strain>
    </source>
</reference>
<keyword evidence="13" id="KW-0902">Two-component regulatory system</keyword>
<dbReference type="Gene3D" id="3.30.565.10">
    <property type="entry name" value="Histidine kinase-like ATPase, C-terminal domain"/>
    <property type="match status" value="1"/>
</dbReference>
<evidence type="ECO:0000256" key="17">
    <source>
        <dbReference type="SAM" id="MobiDB-lite"/>
    </source>
</evidence>
<feature type="transmembrane region" description="Helical" evidence="18">
    <location>
        <begin position="161"/>
        <end position="180"/>
    </location>
</feature>
<dbReference type="FunFam" id="1.10.287.130:FF:000003">
    <property type="entry name" value="Histidine kinase"/>
    <property type="match status" value="1"/>
</dbReference>
<feature type="domain" description="HPt" evidence="22">
    <location>
        <begin position="843"/>
        <end position="946"/>
    </location>
</feature>
<keyword evidence="5" id="KW-0997">Cell inner membrane</keyword>
<evidence type="ECO:0000256" key="3">
    <source>
        <dbReference type="ARBA" id="ARBA00012438"/>
    </source>
</evidence>
<proteinExistence type="predicted"/>
<organism evidence="23 24">
    <name type="scientific">Endozoicomonas elysicola</name>
    <dbReference type="NCBI Taxonomy" id="305900"/>
    <lineage>
        <taxon>Bacteria</taxon>
        <taxon>Pseudomonadati</taxon>
        <taxon>Pseudomonadota</taxon>
        <taxon>Gammaproteobacteria</taxon>
        <taxon>Oceanospirillales</taxon>
        <taxon>Endozoicomonadaceae</taxon>
        <taxon>Endozoicomonas</taxon>
    </lineage>
</organism>
<dbReference type="InterPro" id="IPR019247">
    <property type="entry name" value="Histidine_kinase_BarA_N"/>
</dbReference>
<dbReference type="Proteomes" id="UP000027997">
    <property type="component" value="Unassembled WGS sequence"/>
</dbReference>
<comment type="catalytic activity">
    <reaction evidence="1">
        <text>ATP + protein L-histidine = ADP + protein N-phospho-L-histidine.</text>
        <dbReference type="EC" id="2.7.13.3"/>
    </reaction>
</comment>
<evidence type="ECO:0000259" key="22">
    <source>
        <dbReference type="PROSITE" id="PS50894"/>
    </source>
</evidence>
<evidence type="ECO:0000256" key="1">
    <source>
        <dbReference type="ARBA" id="ARBA00000085"/>
    </source>
</evidence>
<evidence type="ECO:0000256" key="10">
    <source>
        <dbReference type="ARBA" id="ARBA00022777"/>
    </source>
</evidence>
<dbReference type="Pfam" id="PF00672">
    <property type="entry name" value="HAMP"/>
    <property type="match status" value="1"/>
</dbReference>
<evidence type="ECO:0000259" key="20">
    <source>
        <dbReference type="PROSITE" id="PS50110"/>
    </source>
</evidence>
<dbReference type="GO" id="GO:0005886">
    <property type="term" value="C:plasma membrane"/>
    <property type="evidence" value="ECO:0007669"/>
    <property type="project" value="UniProtKB-SubCell"/>
</dbReference>
<dbReference type="EMBL" id="JOJP01000001">
    <property type="protein sequence ID" value="KEI71600.1"/>
    <property type="molecule type" value="Genomic_DNA"/>
</dbReference>
<dbReference type="STRING" id="305900.GV64_13390"/>
<evidence type="ECO:0000256" key="16">
    <source>
        <dbReference type="PROSITE-ProRule" id="PRU00169"/>
    </source>
</evidence>
<dbReference type="CDD" id="cd06225">
    <property type="entry name" value="HAMP"/>
    <property type="match status" value="1"/>
</dbReference>
<evidence type="ECO:0000313" key="24">
    <source>
        <dbReference type="Proteomes" id="UP000027997"/>
    </source>
</evidence>
<comment type="caution">
    <text evidence="23">The sequence shown here is derived from an EMBL/GenBank/DDBJ whole genome shotgun (WGS) entry which is preliminary data.</text>
</comment>
<keyword evidence="12 18" id="KW-1133">Transmembrane helix</keyword>
<keyword evidence="9" id="KW-0547">Nucleotide-binding</keyword>
<dbReference type="InterPro" id="IPR001789">
    <property type="entry name" value="Sig_transdc_resp-reg_receiver"/>
</dbReference>
<gene>
    <name evidence="23" type="ORF">GV64_13390</name>
</gene>
<evidence type="ECO:0000256" key="18">
    <source>
        <dbReference type="SAM" id="Phobius"/>
    </source>
</evidence>
<dbReference type="SUPFAM" id="SSF52172">
    <property type="entry name" value="CheY-like"/>
    <property type="match status" value="2"/>
</dbReference>
<dbReference type="PROSITE" id="PS50894">
    <property type="entry name" value="HPT"/>
    <property type="match status" value="1"/>
</dbReference>
<keyword evidence="4" id="KW-1003">Cell membrane</keyword>
<dbReference type="Gene3D" id="1.10.287.130">
    <property type="match status" value="1"/>
</dbReference>
<dbReference type="RefSeq" id="WP_020583285.1">
    <property type="nucleotide sequence ID" value="NZ_JOJP01000001.1"/>
</dbReference>
<sequence length="946" mass="105529">MRQHLLAFRQRILLLAFLPGIIVSLLMGGVYLSKRYSELDNQLMSKALTQSEQKAAIAALLLHKTQREELQTLISMLLDDMDIRAVSLVNEKGKEVLHAGPTLTATGKISSLLGSGQTWFQNDQIIQVANPITSPNSSVNDGWLIIDYTYAETHLTRYRSLAFSIIVISMGLAIALVISLKLGNGVTRPLNNMARVIGRIRDGFFDTRLPDNSGSLMYELESAINEMLDSLQAKHQKMTSHIAQNNDELQETLETIEIQNVELDLARKEALEASRSKSEFLANMSHEIRTPLNGIIGFSNLMLSSSLTPQQYDYISTIEKSSQGLLTMLNDILDFSRMEAGKLELDPQPACLREIIEDVMTFMAPSAHGKSLEIVHFIYDDVPENILIDGQRLKQVLTNLISNAIKFTSYGSVAVRVMIDQDSHEQDVQRFSAHNDERRNANNDSLNGQGHDDQITLRISVADTGIGLTREQHHKLFHAFAQADTSKTRRVGGTGLGLSICKSLVEQMGGEIALESDLGQGATFWFTFKTKVTEPLAPNNKSQQAAIEKPLDGQNVLLIEPHELTRLSIFHLLDKLGANITAASFQQAIASSKACTNYNHIFVNLDDVNLEQAIEQLHSCHASSSITLLTSAEATNLSDAVLPNEINTLLKPVGLSRLKRLITYREGQQAFDPHQIIKSLKILAVDDNPVNLKLLKTILGQLGQPLITAENGFDAIELCKQLPFDIIFMDVQMPILDGMEATKRIRKEIPINQRTPIIAVTAHALPEEKKTLLQSGFDDYLSKPVSEKHLISMLNQWAIAPSENIEGKEYRPTSKINIPITSATSTQESPVDENLALKLAAGNSQLAHEMLVMMKDGLEDDLETLRVGWEENNFSTVLERVHRLHGACRYCGIPEMERICNRLETRLKQYNDLSHDKIKEDFQLLVQSIIRLKEWEIDNAEAEEAS</sequence>
<dbReference type="FunFam" id="3.30.565.10:FF:000010">
    <property type="entry name" value="Sensor histidine kinase RcsC"/>
    <property type="match status" value="1"/>
</dbReference>
<feature type="compositionally biased region" description="Basic and acidic residues" evidence="17">
    <location>
        <begin position="426"/>
        <end position="441"/>
    </location>
</feature>
<evidence type="ECO:0000259" key="21">
    <source>
        <dbReference type="PROSITE" id="PS50885"/>
    </source>
</evidence>
<dbReference type="Gene3D" id="3.40.50.2300">
    <property type="match status" value="1"/>
</dbReference>
<dbReference type="SMART" id="SM00073">
    <property type="entry name" value="HPT"/>
    <property type="match status" value="1"/>
</dbReference>
<evidence type="ECO:0000256" key="2">
    <source>
        <dbReference type="ARBA" id="ARBA00004429"/>
    </source>
</evidence>
<dbReference type="Gene3D" id="1.20.120.160">
    <property type="entry name" value="HPT domain"/>
    <property type="match status" value="1"/>
</dbReference>
<dbReference type="SMART" id="SM00388">
    <property type="entry name" value="HisKA"/>
    <property type="match status" value="1"/>
</dbReference>
<dbReference type="InterPro" id="IPR011006">
    <property type="entry name" value="CheY-like_superfamily"/>
</dbReference>
<evidence type="ECO:0000256" key="9">
    <source>
        <dbReference type="ARBA" id="ARBA00022741"/>
    </source>
</evidence>
<name>A0A081KBS4_9GAMM</name>
<evidence type="ECO:0000256" key="14">
    <source>
        <dbReference type="ARBA" id="ARBA00023136"/>
    </source>
</evidence>
<dbReference type="InterPro" id="IPR036890">
    <property type="entry name" value="HATPase_C_sf"/>
</dbReference>
<evidence type="ECO:0000256" key="11">
    <source>
        <dbReference type="ARBA" id="ARBA00022840"/>
    </source>
</evidence>
<keyword evidence="6 16" id="KW-0597">Phosphoprotein</keyword>
<comment type="subcellular location">
    <subcellularLocation>
        <location evidence="2">Cell inner membrane</location>
        <topology evidence="2">Multi-pass membrane protein</topology>
    </subcellularLocation>
</comment>
<evidence type="ECO:0000256" key="15">
    <source>
        <dbReference type="PROSITE-ProRule" id="PRU00110"/>
    </source>
</evidence>
<protein>
    <recommendedName>
        <fullName evidence="3">histidine kinase</fullName>
        <ecNumber evidence="3">2.7.13.3</ecNumber>
    </recommendedName>
</protein>
<dbReference type="InterPro" id="IPR003660">
    <property type="entry name" value="HAMP_dom"/>
</dbReference>
<dbReference type="PROSITE" id="PS50110">
    <property type="entry name" value="RESPONSE_REGULATORY"/>
    <property type="match status" value="1"/>
</dbReference>
<evidence type="ECO:0000256" key="7">
    <source>
        <dbReference type="ARBA" id="ARBA00022679"/>
    </source>
</evidence>
<dbReference type="SMART" id="SM00387">
    <property type="entry name" value="HATPase_c"/>
    <property type="match status" value="1"/>
</dbReference>
<dbReference type="SMART" id="SM00448">
    <property type="entry name" value="REC"/>
    <property type="match status" value="1"/>
</dbReference>
<feature type="domain" description="Histidine kinase" evidence="19">
    <location>
        <begin position="283"/>
        <end position="532"/>
    </location>
</feature>
<feature type="domain" description="Response regulatory" evidence="20">
    <location>
        <begin position="681"/>
        <end position="798"/>
    </location>
</feature>
<evidence type="ECO:0000256" key="8">
    <source>
        <dbReference type="ARBA" id="ARBA00022692"/>
    </source>
</evidence>
<dbReference type="eggNOG" id="COG3437">
    <property type="taxonomic scope" value="Bacteria"/>
</dbReference>
<keyword evidence="7" id="KW-0808">Transferase</keyword>
<dbReference type="PANTHER" id="PTHR45339">
    <property type="entry name" value="HYBRID SIGNAL TRANSDUCTION HISTIDINE KINASE J"/>
    <property type="match status" value="1"/>
</dbReference>
<accession>A0A081KBS4</accession>
<dbReference type="EC" id="2.7.13.3" evidence="3"/>
<dbReference type="PROSITE" id="PS50885">
    <property type="entry name" value="HAMP"/>
    <property type="match status" value="1"/>
</dbReference>
<dbReference type="InterPro" id="IPR008207">
    <property type="entry name" value="Sig_transdc_His_kin_Hpt_dom"/>
</dbReference>
<dbReference type="Pfam" id="PF02518">
    <property type="entry name" value="HATPase_c"/>
    <property type="match status" value="1"/>
</dbReference>
<evidence type="ECO:0000256" key="5">
    <source>
        <dbReference type="ARBA" id="ARBA00022519"/>
    </source>
</evidence>
<keyword evidence="11" id="KW-0067">ATP-binding</keyword>
<feature type="region of interest" description="Disordered" evidence="17">
    <location>
        <begin position="426"/>
        <end position="451"/>
    </location>
</feature>
<dbReference type="PRINTS" id="PR00344">
    <property type="entry name" value="BCTRLSENSOR"/>
</dbReference>
<dbReference type="PANTHER" id="PTHR45339:SF1">
    <property type="entry name" value="HYBRID SIGNAL TRANSDUCTION HISTIDINE KINASE J"/>
    <property type="match status" value="1"/>
</dbReference>
<feature type="transmembrane region" description="Helical" evidence="18">
    <location>
        <begin position="12"/>
        <end position="32"/>
    </location>
</feature>
<evidence type="ECO:0000313" key="23">
    <source>
        <dbReference type="EMBL" id="KEI71600.1"/>
    </source>
</evidence>
<evidence type="ECO:0000256" key="13">
    <source>
        <dbReference type="ARBA" id="ARBA00023012"/>
    </source>
</evidence>
<dbReference type="Pfam" id="PF01627">
    <property type="entry name" value="Hpt"/>
    <property type="match status" value="1"/>
</dbReference>
<dbReference type="InterPro" id="IPR036097">
    <property type="entry name" value="HisK_dim/P_sf"/>
</dbReference>
<dbReference type="Pfam" id="PF00512">
    <property type="entry name" value="HisKA"/>
    <property type="match status" value="1"/>
</dbReference>
<evidence type="ECO:0000256" key="4">
    <source>
        <dbReference type="ARBA" id="ARBA00022475"/>
    </source>
</evidence>
<evidence type="ECO:0000259" key="19">
    <source>
        <dbReference type="PROSITE" id="PS50109"/>
    </source>
</evidence>